<feature type="domain" description="GH16" evidence="11">
    <location>
        <begin position="199"/>
        <end position="455"/>
    </location>
</feature>
<sequence>MSGMSQPISFSDHHRQRFFGPSPSLPSTVTSTTNLLADRSPPLSTISSLNRINSFTSSPSLSAADSPYLGAGRPLSLGDEYYLPADPHSWGSNLSRELKEPDDDIHEPDFVGKGNLVERDGHVFSWRGITNLGSLVVLIVALLTLFAGYPLITHFTAPPLSTLGAFNLGGINASGQVPTIPGNRGLIDADTPRSAYTKTSWQDGSEFELVFSDEFNVDGRTFYPGDDPYWEAVDLHYWETNNLEWYDPAAITTQDGSLVITLEQKETHGLNYQGGMMSSWNKFCFTGGYVETNVSLPGVNNIVGLWPAMWTMGNLGEQATGRHSRAWCALTSLSFIILYSLPPYVFITSLTKWPYTYDAMRLAATINGDPGNGGVLSFLPGQKLSRCTCDGESHPGPKHSDGTYVGRSAPEIDIFEAQITGTPLTAQVSQSAQWAPFNHGYIWLNTSANEVIPNTSISMQNSYIGGVLQQATSVVTSTDQNCYEYDAGCYSIYAYEYQPGFDNANFGIVYYMDLQQRGFVDVECRGMAADALVDISARPVPQEPMVRRMSHHAPSSSSTHPAAVHHHEPRMSYNFGQVDLAHIPFPVHMRVDYVRVYQPADARNIGCDPAGFPTQAYINQFIEAYTDPNLTTWRNDFGQPFPRNSFLGQC</sequence>
<dbReference type="Gene3D" id="2.60.120.200">
    <property type="match status" value="2"/>
</dbReference>
<protein>
    <submittedName>
        <fullName evidence="12">Beta-glucan synthesis-associated protein KRE6</fullName>
    </submittedName>
</protein>
<dbReference type="SUPFAM" id="SSF49899">
    <property type="entry name" value="Concanavalin A-like lectins/glucanases"/>
    <property type="match status" value="1"/>
</dbReference>
<feature type="compositionally biased region" description="Low complexity" evidence="9">
    <location>
        <begin position="21"/>
        <end position="36"/>
    </location>
</feature>
<comment type="subcellular location">
    <subcellularLocation>
        <location evidence="1">Membrane</location>
        <topology evidence="1">Single-pass type II membrane protein</topology>
    </subcellularLocation>
</comment>
<accession>A0A1C7MJQ2</accession>
<evidence type="ECO:0000256" key="4">
    <source>
        <dbReference type="ARBA" id="ARBA00022968"/>
    </source>
</evidence>
<comment type="caution">
    <text evidence="12">The sequence shown here is derived from an EMBL/GenBank/DDBJ whole genome shotgun (WGS) entry which is preliminary data.</text>
</comment>
<dbReference type="OrthoDB" id="412647at2759"/>
<keyword evidence="6 10" id="KW-0472">Membrane</keyword>
<evidence type="ECO:0000256" key="9">
    <source>
        <dbReference type="SAM" id="MobiDB-lite"/>
    </source>
</evidence>
<dbReference type="EMBL" id="LUGG01000003">
    <property type="protein sequence ID" value="OBZ76649.1"/>
    <property type="molecule type" value="Genomic_DNA"/>
</dbReference>
<dbReference type="STRING" id="5627.A0A1C7MJQ2"/>
<dbReference type="OMA" id="TTWSGDY"/>
<keyword evidence="4" id="KW-0735">Signal-anchor</keyword>
<evidence type="ECO:0000313" key="13">
    <source>
        <dbReference type="Proteomes" id="UP000092993"/>
    </source>
</evidence>
<evidence type="ECO:0000256" key="10">
    <source>
        <dbReference type="SAM" id="Phobius"/>
    </source>
</evidence>
<evidence type="ECO:0000256" key="5">
    <source>
        <dbReference type="ARBA" id="ARBA00022989"/>
    </source>
</evidence>
<evidence type="ECO:0000256" key="6">
    <source>
        <dbReference type="ARBA" id="ARBA00023136"/>
    </source>
</evidence>
<evidence type="ECO:0000256" key="8">
    <source>
        <dbReference type="ARBA" id="ARBA00023316"/>
    </source>
</evidence>
<dbReference type="PANTHER" id="PTHR31361:SF1">
    <property type="entry name" value="BETA-GLUCAN SYNTHESIS-ASSOCIATED PROTEIN KRE6-RELATED"/>
    <property type="match status" value="1"/>
</dbReference>
<evidence type="ECO:0000256" key="1">
    <source>
        <dbReference type="ARBA" id="ARBA00004606"/>
    </source>
</evidence>
<dbReference type="InterPro" id="IPR005629">
    <property type="entry name" value="Skn1/Kre6/Sbg1"/>
</dbReference>
<evidence type="ECO:0000256" key="2">
    <source>
        <dbReference type="ARBA" id="ARBA00010962"/>
    </source>
</evidence>
<keyword evidence="7" id="KW-0325">Glycoprotein</keyword>
<evidence type="ECO:0000256" key="7">
    <source>
        <dbReference type="ARBA" id="ARBA00023180"/>
    </source>
</evidence>
<dbReference type="GO" id="GO:0005886">
    <property type="term" value="C:plasma membrane"/>
    <property type="evidence" value="ECO:0007669"/>
    <property type="project" value="TreeGrafter"/>
</dbReference>
<evidence type="ECO:0000259" key="11">
    <source>
        <dbReference type="PROSITE" id="PS51762"/>
    </source>
</evidence>
<gene>
    <name evidence="12" type="primary">KRE6_3</name>
    <name evidence="12" type="ORF">A0H81_03891</name>
</gene>
<keyword evidence="8" id="KW-0961">Cell wall biogenesis/degradation</keyword>
<keyword evidence="3 10" id="KW-0812">Transmembrane</keyword>
<dbReference type="InterPro" id="IPR000757">
    <property type="entry name" value="Beta-glucanase-like"/>
</dbReference>
<dbReference type="GO" id="GO:0015926">
    <property type="term" value="F:glucosidase activity"/>
    <property type="evidence" value="ECO:0007669"/>
    <property type="project" value="TreeGrafter"/>
</dbReference>
<keyword evidence="13" id="KW-1185">Reference proteome</keyword>
<dbReference type="InterPro" id="IPR013320">
    <property type="entry name" value="ConA-like_dom_sf"/>
</dbReference>
<dbReference type="Proteomes" id="UP000092993">
    <property type="component" value="Unassembled WGS sequence"/>
</dbReference>
<reference evidence="12 13" key="1">
    <citation type="submission" date="2016-03" db="EMBL/GenBank/DDBJ databases">
        <title>Whole genome sequencing of Grifola frondosa 9006-11.</title>
        <authorList>
            <person name="Min B."/>
            <person name="Park H."/>
            <person name="Kim J.-G."/>
            <person name="Cho H."/>
            <person name="Oh Y.-L."/>
            <person name="Kong W.-S."/>
            <person name="Choi I.-G."/>
        </authorList>
    </citation>
    <scope>NUCLEOTIDE SEQUENCE [LARGE SCALE GENOMIC DNA]</scope>
    <source>
        <strain evidence="12 13">9006-11</strain>
    </source>
</reference>
<keyword evidence="5 10" id="KW-1133">Transmembrane helix</keyword>
<dbReference type="GO" id="GO:0006078">
    <property type="term" value="P:(1-&gt;6)-beta-D-glucan biosynthetic process"/>
    <property type="evidence" value="ECO:0007669"/>
    <property type="project" value="TreeGrafter"/>
</dbReference>
<dbReference type="PROSITE" id="PS51762">
    <property type="entry name" value="GH16_2"/>
    <property type="match status" value="1"/>
</dbReference>
<dbReference type="GO" id="GO:0005789">
    <property type="term" value="C:endoplasmic reticulum membrane"/>
    <property type="evidence" value="ECO:0007669"/>
    <property type="project" value="TreeGrafter"/>
</dbReference>
<dbReference type="GO" id="GO:0031505">
    <property type="term" value="P:fungal-type cell wall organization"/>
    <property type="evidence" value="ECO:0007669"/>
    <property type="project" value="TreeGrafter"/>
</dbReference>
<evidence type="ECO:0000313" key="12">
    <source>
        <dbReference type="EMBL" id="OBZ76649.1"/>
    </source>
</evidence>
<evidence type="ECO:0000256" key="3">
    <source>
        <dbReference type="ARBA" id="ARBA00022692"/>
    </source>
</evidence>
<dbReference type="Pfam" id="PF03935">
    <property type="entry name" value="SKN1_KRE6_Sbg1"/>
    <property type="match status" value="2"/>
</dbReference>
<comment type="similarity">
    <text evidence="2">Belongs to the SKN1/KRE6 family.</text>
</comment>
<dbReference type="AlphaFoldDB" id="A0A1C7MJQ2"/>
<feature type="region of interest" description="Disordered" evidence="9">
    <location>
        <begin position="1"/>
        <end position="36"/>
    </location>
</feature>
<feature type="transmembrane region" description="Helical" evidence="10">
    <location>
        <begin position="132"/>
        <end position="152"/>
    </location>
</feature>
<dbReference type="PANTHER" id="PTHR31361">
    <property type="entry name" value="BETA-GLUCAN SYNTHESIS-ASSOCIATED PROTEIN KRE6-RELATED"/>
    <property type="match status" value="1"/>
</dbReference>
<name>A0A1C7MJQ2_GRIFR</name>
<proteinExistence type="inferred from homology"/>
<organism evidence="12 13">
    <name type="scientific">Grifola frondosa</name>
    <name type="common">Maitake</name>
    <name type="synonym">Polyporus frondosus</name>
    <dbReference type="NCBI Taxonomy" id="5627"/>
    <lineage>
        <taxon>Eukaryota</taxon>
        <taxon>Fungi</taxon>
        <taxon>Dikarya</taxon>
        <taxon>Basidiomycota</taxon>
        <taxon>Agaricomycotina</taxon>
        <taxon>Agaricomycetes</taxon>
        <taxon>Polyporales</taxon>
        <taxon>Grifolaceae</taxon>
        <taxon>Grifola</taxon>
    </lineage>
</organism>